<comment type="caution">
    <text evidence="3">The sequence shown here is derived from an EMBL/GenBank/DDBJ whole genome shotgun (WGS) entry which is preliminary data.</text>
</comment>
<dbReference type="Pfam" id="PF03808">
    <property type="entry name" value="Glyco_tran_WecG"/>
    <property type="match status" value="1"/>
</dbReference>
<sequence>MGSALETLDQIREGGLVVVPSAPTLKDLPDNRVYREALLNADMAITDSALMVLLWNLMHRPRIARVSGLAYFKVLVDDNELRTPGNTLWVMASEESADVNLRWLASRGIQVAPKDVYIAPIYGGRIEDPALLAQLKKREYRHVVLTVGGGIQECLGSYLKKNLVKCPAIHCIGAAIAFLSGDQVYIPGWADRTGLGWLLRCLWKPTYYGPRYWRALKLVSLILRYRANLPPLREAAAEHAHAA</sequence>
<keyword evidence="2 3" id="KW-0808">Transferase</keyword>
<name>A0A4R1LC72_9BACT</name>
<gene>
    <name evidence="3" type="ORF">C7378_0938</name>
</gene>
<dbReference type="PANTHER" id="PTHR34136:SF1">
    <property type="entry name" value="UDP-N-ACETYL-D-MANNOSAMINURONIC ACID TRANSFERASE"/>
    <property type="match status" value="1"/>
</dbReference>
<dbReference type="InterPro" id="IPR004629">
    <property type="entry name" value="WecG_TagA_CpsF"/>
</dbReference>
<accession>A0A4R1LC72</accession>
<protein>
    <submittedName>
        <fullName evidence="3">UDP-N-acetyl-D-mannosaminuronic acid transferase (WecB/TagA/CpsF family)</fullName>
    </submittedName>
</protein>
<dbReference type="EMBL" id="SMGK01000001">
    <property type="protein sequence ID" value="TCK75935.1"/>
    <property type="molecule type" value="Genomic_DNA"/>
</dbReference>
<evidence type="ECO:0000256" key="1">
    <source>
        <dbReference type="ARBA" id="ARBA00022676"/>
    </source>
</evidence>
<dbReference type="PANTHER" id="PTHR34136">
    <property type="match status" value="1"/>
</dbReference>
<evidence type="ECO:0000313" key="4">
    <source>
        <dbReference type="Proteomes" id="UP000295210"/>
    </source>
</evidence>
<evidence type="ECO:0000313" key="3">
    <source>
        <dbReference type="EMBL" id="TCK75935.1"/>
    </source>
</evidence>
<dbReference type="Proteomes" id="UP000295210">
    <property type="component" value="Unassembled WGS sequence"/>
</dbReference>
<keyword evidence="1" id="KW-0328">Glycosyltransferase</keyword>
<evidence type="ECO:0000256" key="2">
    <source>
        <dbReference type="ARBA" id="ARBA00022679"/>
    </source>
</evidence>
<dbReference type="AlphaFoldDB" id="A0A4R1LC72"/>
<reference evidence="3 4" key="1">
    <citation type="submission" date="2019-03" db="EMBL/GenBank/DDBJ databases">
        <title>Genomic Encyclopedia of Type Strains, Phase IV (KMG-IV): sequencing the most valuable type-strain genomes for metagenomic binning, comparative biology and taxonomic classification.</title>
        <authorList>
            <person name="Goeker M."/>
        </authorList>
    </citation>
    <scope>NUCLEOTIDE SEQUENCE [LARGE SCALE GENOMIC DNA]</scope>
    <source>
        <strain evidence="3 4">DSM 103428</strain>
    </source>
</reference>
<dbReference type="GO" id="GO:0016758">
    <property type="term" value="F:hexosyltransferase activity"/>
    <property type="evidence" value="ECO:0007669"/>
    <property type="project" value="TreeGrafter"/>
</dbReference>
<proteinExistence type="predicted"/>
<keyword evidence="4" id="KW-1185">Reference proteome</keyword>
<organism evidence="3 4">
    <name type="scientific">Acidipila rosea</name>
    <dbReference type="NCBI Taxonomy" id="768535"/>
    <lineage>
        <taxon>Bacteria</taxon>
        <taxon>Pseudomonadati</taxon>
        <taxon>Acidobacteriota</taxon>
        <taxon>Terriglobia</taxon>
        <taxon>Terriglobales</taxon>
        <taxon>Acidobacteriaceae</taxon>
        <taxon>Acidipila</taxon>
    </lineage>
</organism>